<dbReference type="AlphaFoldDB" id="A0AAE0D7E3"/>
<name>A0AAE0D7E3_COLKA</name>
<organism evidence="2 3">
    <name type="scientific">Colletotrichum kahawae</name>
    <name type="common">Coffee berry disease fungus</name>
    <dbReference type="NCBI Taxonomy" id="34407"/>
    <lineage>
        <taxon>Eukaryota</taxon>
        <taxon>Fungi</taxon>
        <taxon>Dikarya</taxon>
        <taxon>Ascomycota</taxon>
        <taxon>Pezizomycotina</taxon>
        <taxon>Sordariomycetes</taxon>
        <taxon>Hypocreomycetidae</taxon>
        <taxon>Glomerellales</taxon>
        <taxon>Glomerellaceae</taxon>
        <taxon>Colletotrichum</taxon>
        <taxon>Colletotrichum gloeosporioides species complex</taxon>
    </lineage>
</organism>
<feature type="region of interest" description="Disordered" evidence="1">
    <location>
        <begin position="121"/>
        <end position="209"/>
    </location>
</feature>
<accession>A0AAE0D7E3</accession>
<comment type="caution">
    <text evidence="2">The sequence shown here is derived from an EMBL/GenBank/DDBJ whole genome shotgun (WGS) entry which is preliminary data.</text>
</comment>
<feature type="compositionally biased region" description="Polar residues" evidence="1">
    <location>
        <begin position="151"/>
        <end position="179"/>
    </location>
</feature>
<protein>
    <submittedName>
        <fullName evidence="2">Uncharacterized protein</fullName>
    </submittedName>
</protein>
<evidence type="ECO:0000313" key="2">
    <source>
        <dbReference type="EMBL" id="KAK2763414.1"/>
    </source>
</evidence>
<keyword evidence="3" id="KW-1185">Reference proteome</keyword>
<gene>
    <name evidence="2" type="ORF">CKAH01_05008</name>
</gene>
<dbReference type="Proteomes" id="UP001281614">
    <property type="component" value="Unassembled WGS sequence"/>
</dbReference>
<evidence type="ECO:0000313" key="3">
    <source>
        <dbReference type="Proteomes" id="UP001281614"/>
    </source>
</evidence>
<sequence length="209" mass="22575">MIRMYTQTANFTSSSLDGCLAKKYQSCSGICSRGLPGIVCRTASTDCFLFGFTPTGTPLSFSILSKAYQQARDSNCNFATQALDAHAAMAPCKSASHCCPCPASASWSFATHLRIAQLDAQSTPQATRDRPIPSPEPGHSGTRTEVREQGQARQNRCSMDTCGQSSSRTTVAPASSTRHPTAPHCTTAHPQRQPQPPWMLRLRSPRRGP</sequence>
<proteinExistence type="predicted"/>
<dbReference type="EMBL" id="VYYT01000146">
    <property type="protein sequence ID" value="KAK2763414.1"/>
    <property type="molecule type" value="Genomic_DNA"/>
</dbReference>
<reference evidence="2" key="1">
    <citation type="submission" date="2023-02" db="EMBL/GenBank/DDBJ databases">
        <title>Colletotrichum kahawae CIFC_Que2 genome sequencing and assembly.</title>
        <authorList>
            <person name="Baroncelli R."/>
        </authorList>
    </citation>
    <scope>NUCLEOTIDE SEQUENCE</scope>
    <source>
        <strain evidence="2">CIFC_Que2</strain>
    </source>
</reference>
<evidence type="ECO:0000256" key="1">
    <source>
        <dbReference type="SAM" id="MobiDB-lite"/>
    </source>
</evidence>